<keyword evidence="2" id="KW-0813">Transport</keyword>
<evidence type="ECO:0000256" key="2">
    <source>
        <dbReference type="ARBA" id="ARBA00022448"/>
    </source>
</evidence>
<feature type="non-terminal residue" evidence="9">
    <location>
        <position position="1"/>
    </location>
</feature>
<keyword evidence="5" id="KW-0406">Ion transport</keyword>
<evidence type="ECO:0000256" key="7">
    <source>
        <dbReference type="RuleBase" id="RU362091"/>
    </source>
</evidence>
<comment type="caution">
    <text evidence="9">The sequence shown here is derived from an EMBL/GenBank/DDBJ whole genome shotgun (WGS) entry which is preliminary data.</text>
</comment>
<dbReference type="OrthoDB" id="6132759at2759"/>
<evidence type="ECO:0000256" key="6">
    <source>
        <dbReference type="ARBA" id="ARBA00023201"/>
    </source>
</evidence>
<evidence type="ECO:0008006" key="11">
    <source>
        <dbReference type="Google" id="ProtNLM"/>
    </source>
</evidence>
<dbReference type="EMBL" id="CAJVCH010533783">
    <property type="protein sequence ID" value="CAG7824732.1"/>
    <property type="molecule type" value="Genomic_DNA"/>
</dbReference>
<organism evidence="9 10">
    <name type="scientific">Allacma fusca</name>
    <dbReference type="NCBI Taxonomy" id="39272"/>
    <lineage>
        <taxon>Eukaryota</taxon>
        <taxon>Metazoa</taxon>
        <taxon>Ecdysozoa</taxon>
        <taxon>Arthropoda</taxon>
        <taxon>Hexapoda</taxon>
        <taxon>Collembola</taxon>
        <taxon>Symphypleona</taxon>
        <taxon>Sminthuridae</taxon>
        <taxon>Allacma</taxon>
    </lineage>
</organism>
<feature type="transmembrane region" description="Helical" evidence="8">
    <location>
        <begin position="6"/>
        <end position="28"/>
    </location>
</feature>
<evidence type="ECO:0000256" key="3">
    <source>
        <dbReference type="ARBA" id="ARBA00022475"/>
    </source>
</evidence>
<dbReference type="GO" id="GO:0005886">
    <property type="term" value="C:plasma membrane"/>
    <property type="evidence" value="ECO:0007669"/>
    <property type="project" value="UniProtKB-SubCell"/>
</dbReference>
<dbReference type="PANTHER" id="PTHR42985:SF40">
    <property type="entry name" value="LD47995P-RELATED"/>
    <property type="match status" value="1"/>
</dbReference>
<dbReference type="InterPro" id="IPR001734">
    <property type="entry name" value="Na/solute_symporter"/>
</dbReference>
<keyword evidence="6" id="KW-0739">Sodium transport</keyword>
<keyword evidence="8" id="KW-0472">Membrane</keyword>
<name>A0A8J2KWI6_9HEXA</name>
<dbReference type="AlphaFoldDB" id="A0A8J2KWI6"/>
<dbReference type="GO" id="GO:0015293">
    <property type="term" value="F:symporter activity"/>
    <property type="evidence" value="ECO:0007669"/>
    <property type="project" value="TreeGrafter"/>
</dbReference>
<evidence type="ECO:0000256" key="8">
    <source>
        <dbReference type="SAM" id="Phobius"/>
    </source>
</evidence>
<keyword evidence="8" id="KW-1133">Transmembrane helix</keyword>
<proteinExistence type="inferred from homology"/>
<keyword evidence="3" id="KW-1003">Cell membrane</keyword>
<evidence type="ECO:0000313" key="9">
    <source>
        <dbReference type="EMBL" id="CAG7824732.1"/>
    </source>
</evidence>
<keyword evidence="10" id="KW-1185">Reference proteome</keyword>
<feature type="transmembrane region" description="Helical" evidence="8">
    <location>
        <begin position="49"/>
        <end position="70"/>
    </location>
</feature>
<keyword evidence="8" id="KW-0812">Transmembrane</keyword>
<evidence type="ECO:0000256" key="1">
    <source>
        <dbReference type="ARBA" id="ARBA00004651"/>
    </source>
</evidence>
<dbReference type="Proteomes" id="UP000708208">
    <property type="component" value="Unassembled WGS sequence"/>
</dbReference>
<dbReference type="PANTHER" id="PTHR42985">
    <property type="entry name" value="SODIUM-COUPLED MONOCARBOXYLATE TRANSPORTER"/>
    <property type="match status" value="1"/>
</dbReference>
<evidence type="ECO:0000256" key="5">
    <source>
        <dbReference type="ARBA" id="ARBA00023065"/>
    </source>
</evidence>
<keyword evidence="4" id="KW-0915">Sodium</keyword>
<reference evidence="9" key="1">
    <citation type="submission" date="2021-06" db="EMBL/GenBank/DDBJ databases">
        <authorList>
            <person name="Hodson N. C."/>
            <person name="Mongue J. A."/>
            <person name="Jaron S. K."/>
        </authorList>
    </citation>
    <scope>NUCLEOTIDE SEQUENCE</scope>
</reference>
<protein>
    <recommendedName>
        <fullName evidence="11">Sodium-dependent multivitamin transporter</fullName>
    </recommendedName>
</protein>
<sequence>MAGLDVVDYIVFFSVLLISASIGLYYRFTGGKQNTLKEYVLADRSMSPWPVACSLMASFMSAVTLLGVASENYNYGTQFMIINI</sequence>
<comment type="similarity">
    <text evidence="7">Belongs to the sodium:solute symporter (SSF) (TC 2.A.21) family.</text>
</comment>
<dbReference type="InterPro" id="IPR051163">
    <property type="entry name" value="Sodium:Solute_Symporter_SSF"/>
</dbReference>
<dbReference type="PROSITE" id="PS50283">
    <property type="entry name" value="NA_SOLUT_SYMP_3"/>
    <property type="match status" value="1"/>
</dbReference>
<comment type="subcellular location">
    <subcellularLocation>
        <location evidence="1">Cell membrane</location>
        <topology evidence="1">Multi-pass membrane protein</topology>
    </subcellularLocation>
</comment>
<dbReference type="GO" id="GO:0006814">
    <property type="term" value="P:sodium ion transport"/>
    <property type="evidence" value="ECO:0007669"/>
    <property type="project" value="UniProtKB-KW"/>
</dbReference>
<dbReference type="Pfam" id="PF00474">
    <property type="entry name" value="SSF"/>
    <property type="match status" value="1"/>
</dbReference>
<gene>
    <name evidence="9" type="ORF">AFUS01_LOCUS34876</name>
</gene>
<evidence type="ECO:0000313" key="10">
    <source>
        <dbReference type="Proteomes" id="UP000708208"/>
    </source>
</evidence>
<accession>A0A8J2KWI6</accession>
<evidence type="ECO:0000256" key="4">
    <source>
        <dbReference type="ARBA" id="ARBA00023053"/>
    </source>
</evidence>